<feature type="compositionally biased region" description="Polar residues" evidence="1">
    <location>
        <begin position="498"/>
        <end position="520"/>
    </location>
</feature>
<organism evidence="2 3">
    <name type="scientific">Fusarium solani</name>
    <name type="common">Filamentous fungus</name>
    <dbReference type="NCBI Taxonomy" id="169388"/>
    <lineage>
        <taxon>Eukaryota</taxon>
        <taxon>Fungi</taxon>
        <taxon>Dikarya</taxon>
        <taxon>Ascomycota</taxon>
        <taxon>Pezizomycotina</taxon>
        <taxon>Sordariomycetes</taxon>
        <taxon>Hypocreomycetidae</taxon>
        <taxon>Hypocreales</taxon>
        <taxon>Nectriaceae</taxon>
        <taxon>Fusarium</taxon>
        <taxon>Fusarium solani species complex</taxon>
    </lineage>
</organism>
<feature type="region of interest" description="Disordered" evidence="1">
    <location>
        <begin position="190"/>
        <end position="239"/>
    </location>
</feature>
<feature type="compositionally biased region" description="Polar residues" evidence="1">
    <location>
        <begin position="222"/>
        <end position="235"/>
    </location>
</feature>
<name>A0A9P9GWT7_FUSSL</name>
<gene>
    <name evidence="2" type="ORF">B0J15DRAFT_597137</name>
</gene>
<evidence type="ECO:0000313" key="3">
    <source>
        <dbReference type="Proteomes" id="UP000736672"/>
    </source>
</evidence>
<feature type="compositionally biased region" description="Basic and acidic residues" evidence="1">
    <location>
        <begin position="521"/>
        <end position="535"/>
    </location>
</feature>
<keyword evidence="3" id="KW-1185">Reference proteome</keyword>
<protein>
    <submittedName>
        <fullName evidence="2">Uncharacterized protein</fullName>
    </submittedName>
</protein>
<dbReference type="Proteomes" id="UP000736672">
    <property type="component" value="Unassembled WGS sequence"/>
</dbReference>
<feature type="compositionally biased region" description="Basic and acidic residues" evidence="1">
    <location>
        <begin position="450"/>
        <end position="463"/>
    </location>
</feature>
<reference evidence="2" key="1">
    <citation type="journal article" date="2021" name="Nat. Commun.">
        <title>Genetic determinants of endophytism in the Arabidopsis root mycobiome.</title>
        <authorList>
            <person name="Mesny F."/>
            <person name="Miyauchi S."/>
            <person name="Thiergart T."/>
            <person name="Pickel B."/>
            <person name="Atanasova L."/>
            <person name="Karlsson M."/>
            <person name="Huettel B."/>
            <person name="Barry K.W."/>
            <person name="Haridas S."/>
            <person name="Chen C."/>
            <person name="Bauer D."/>
            <person name="Andreopoulos W."/>
            <person name="Pangilinan J."/>
            <person name="LaButti K."/>
            <person name="Riley R."/>
            <person name="Lipzen A."/>
            <person name="Clum A."/>
            <person name="Drula E."/>
            <person name="Henrissat B."/>
            <person name="Kohler A."/>
            <person name="Grigoriev I.V."/>
            <person name="Martin F.M."/>
            <person name="Hacquard S."/>
        </authorList>
    </citation>
    <scope>NUCLEOTIDE SEQUENCE</scope>
    <source>
        <strain evidence="2">FSSC 5 MPI-SDFR-AT-0091</strain>
    </source>
</reference>
<feature type="region of interest" description="Disordered" evidence="1">
    <location>
        <begin position="491"/>
        <end position="555"/>
    </location>
</feature>
<accession>A0A9P9GWT7</accession>
<dbReference type="AlphaFoldDB" id="A0A9P9GWT7"/>
<sequence length="555" mass="63274">MKRCAITCTGRFQANRLSAETQKRWASWDRSDLTEEALTKQVESGLGHDAEGNPLKIDIKSKTVSTASGPLPISPVLDPNWMKAKRRPQKKDAGKVSGQFRKKLSNNPFALALMTPMRRCNNSNTSLPRYFYQDFELVDHPNPKIQAGWWAPGPLTFENLEPFHDPNFPPPIVKRERYLVENEEDVEEDFKKVVEEDDEDELPTGGATLGSEAVTAEAKSSPAESTAIEDTSSQSRRPRRAPLTVYVLARKSAIEILSTPGQNHKYLSNLTSTRHGMAMLAKGERRIWREGMDEVLLQMMRREATNTLILRAQHSEPPVYKFIHPCEGWEDTDMLYRGGCVLWLPKRWQGRRSVYQTIDGDPKLGAEKVPIHDLMWLLGEKEMRRLREEAELFRGREVLVLKPWKSRAMRNLHLLLWKLQGYLAEPKVTETDFATLGNFEALSMIEAETRSRKEAEARSRTESKAWPTSLSEARSKIESEAWPTSLSEARSKIESEAWPTSLSEARSSIESEAWPTSLSEARSRIESKARSRTEPKAWSTTESESKPKQKPKITW</sequence>
<proteinExistence type="predicted"/>
<comment type="caution">
    <text evidence="2">The sequence shown here is derived from an EMBL/GenBank/DDBJ whole genome shotgun (WGS) entry which is preliminary data.</text>
</comment>
<evidence type="ECO:0000256" key="1">
    <source>
        <dbReference type="SAM" id="MobiDB-lite"/>
    </source>
</evidence>
<feature type="region of interest" description="Disordered" evidence="1">
    <location>
        <begin position="450"/>
        <end position="471"/>
    </location>
</feature>
<dbReference type="EMBL" id="JAGTJS010000016">
    <property type="protein sequence ID" value="KAH7247024.1"/>
    <property type="molecule type" value="Genomic_DNA"/>
</dbReference>
<dbReference type="OrthoDB" id="3363286at2759"/>
<evidence type="ECO:0000313" key="2">
    <source>
        <dbReference type="EMBL" id="KAH7247024.1"/>
    </source>
</evidence>